<comment type="caution">
    <text evidence="4">The sequence shown here is derived from an EMBL/GenBank/DDBJ whole genome shotgun (WGS) entry which is preliminary data.</text>
</comment>
<dbReference type="EMBL" id="CM035423">
    <property type="protein sequence ID" value="KAH7366282.1"/>
    <property type="molecule type" value="Genomic_DNA"/>
</dbReference>
<evidence type="ECO:0000313" key="4">
    <source>
        <dbReference type="EMBL" id="KAH7366282.1"/>
    </source>
</evidence>
<name>A0A8T2SSQ1_CERRI</name>
<accession>A0A8T2SSQ1</accession>
<organism evidence="4 5">
    <name type="scientific">Ceratopteris richardii</name>
    <name type="common">Triangle waterfern</name>
    <dbReference type="NCBI Taxonomy" id="49495"/>
    <lineage>
        <taxon>Eukaryota</taxon>
        <taxon>Viridiplantae</taxon>
        <taxon>Streptophyta</taxon>
        <taxon>Embryophyta</taxon>
        <taxon>Tracheophyta</taxon>
        <taxon>Polypodiopsida</taxon>
        <taxon>Polypodiidae</taxon>
        <taxon>Polypodiales</taxon>
        <taxon>Pteridineae</taxon>
        <taxon>Pteridaceae</taxon>
        <taxon>Parkerioideae</taxon>
        <taxon>Ceratopteris</taxon>
    </lineage>
</organism>
<dbReference type="EMBL" id="CM035423">
    <property type="protein sequence ID" value="KAH7366283.1"/>
    <property type="molecule type" value="Genomic_DNA"/>
</dbReference>
<dbReference type="AlphaFoldDB" id="A0A8T2SSQ1"/>
<evidence type="ECO:0000313" key="5">
    <source>
        <dbReference type="Proteomes" id="UP000825935"/>
    </source>
</evidence>
<feature type="region of interest" description="Disordered" evidence="2">
    <location>
        <begin position="1"/>
        <end position="52"/>
    </location>
</feature>
<reference evidence="4" key="1">
    <citation type="submission" date="2021-08" db="EMBL/GenBank/DDBJ databases">
        <title>WGS assembly of Ceratopteris richardii.</title>
        <authorList>
            <person name="Marchant D.B."/>
            <person name="Chen G."/>
            <person name="Jenkins J."/>
            <person name="Shu S."/>
            <person name="Leebens-Mack J."/>
            <person name="Grimwood J."/>
            <person name="Schmutz J."/>
            <person name="Soltis P."/>
            <person name="Soltis D."/>
            <person name="Chen Z.-H."/>
        </authorList>
    </citation>
    <scope>NUCLEOTIDE SEQUENCE</scope>
    <source>
        <strain evidence="4">Whitten #5841</strain>
        <tissue evidence="4">Leaf</tissue>
    </source>
</reference>
<keyword evidence="5" id="KW-1185">Reference proteome</keyword>
<dbReference type="InterPro" id="IPR053932">
    <property type="entry name" value="GeBP-like_DBD"/>
</dbReference>
<gene>
    <name evidence="4" type="ORF">KP509_18G071200</name>
</gene>
<dbReference type="GO" id="GO:0005634">
    <property type="term" value="C:nucleus"/>
    <property type="evidence" value="ECO:0007669"/>
    <property type="project" value="TreeGrafter"/>
</dbReference>
<evidence type="ECO:0000259" key="3">
    <source>
        <dbReference type="Pfam" id="PF04504"/>
    </source>
</evidence>
<feature type="region of interest" description="Disordered" evidence="2">
    <location>
        <begin position="236"/>
        <end position="274"/>
    </location>
</feature>
<feature type="compositionally biased region" description="Polar residues" evidence="2">
    <location>
        <begin position="13"/>
        <end position="23"/>
    </location>
</feature>
<feature type="domain" description="Glabrous enhancer-binding protein-like DBD" evidence="3">
    <location>
        <begin position="69"/>
        <end position="164"/>
    </location>
</feature>
<dbReference type="InterPro" id="IPR007592">
    <property type="entry name" value="GEBP"/>
</dbReference>
<dbReference type="GO" id="GO:0006355">
    <property type="term" value="P:regulation of DNA-templated transcription"/>
    <property type="evidence" value="ECO:0007669"/>
    <property type="project" value="InterPro"/>
</dbReference>
<feature type="compositionally biased region" description="Polar residues" evidence="2">
    <location>
        <begin position="245"/>
        <end position="254"/>
    </location>
</feature>
<comment type="similarity">
    <text evidence="1">Belongs to the GeBP family.</text>
</comment>
<dbReference type="OrthoDB" id="661680at2759"/>
<protein>
    <recommendedName>
        <fullName evidence="3">Glabrous enhancer-binding protein-like DBD domain-containing protein</fullName>
    </recommendedName>
</protein>
<evidence type="ECO:0000256" key="2">
    <source>
        <dbReference type="SAM" id="MobiDB-lite"/>
    </source>
</evidence>
<evidence type="ECO:0000256" key="1">
    <source>
        <dbReference type="ARBA" id="ARBA00010820"/>
    </source>
</evidence>
<dbReference type="Pfam" id="PF04504">
    <property type="entry name" value="GeBP-like_DBD"/>
    <property type="match status" value="1"/>
</dbReference>
<dbReference type="PANTHER" id="PTHR31662">
    <property type="entry name" value="BNAANNG10740D PROTEIN-RELATED"/>
    <property type="match status" value="1"/>
</dbReference>
<feature type="compositionally biased region" description="Basic and acidic residues" evidence="2">
    <location>
        <begin position="1"/>
        <end position="12"/>
    </location>
</feature>
<proteinExistence type="inferred from homology"/>
<sequence length="408" mass="46601">MAKKKVLIESRNEQQLSNISNEHGTMPVKVQGTKKKRSREQNEVQGQSKGKKKIHGGIFVDSAGKTVLRWSPTEEIVLLEELGKLGKRDASKPLDNSSINWEQLAVVVGERLQHELTRTQVYEKARRLKERYFRNYENIRKGKSNNMTSEEDTEMYKLSQVVWGNFGIPGLEKDDGEHDLPSENVKEGSIDHTEADVREVQVEQHIQEDLQKTNFNLKKKPQQELNDAIHIMKKQEANDEEHNSHGQTESTALVPSQLHKRDKDTETALNSKVGNMESIRTSPFNKEVIKGIMQDFKSEQEALLKDLENDCTIIVKGMQEKILPMLNVTKRPCGTVRAGLSTSSMNPHLQGISQSLAVIEHLSDSDILSQEWQKQYLQELNLTSLKLDLMLNECKREKEKLERLVSKS</sequence>
<dbReference type="PANTHER" id="PTHR31662:SF1">
    <property type="entry name" value="OS01G0249900 PROTEIN"/>
    <property type="match status" value="1"/>
</dbReference>
<dbReference type="Proteomes" id="UP000825935">
    <property type="component" value="Chromosome 18"/>
</dbReference>